<dbReference type="PANTHER" id="PTHR47520">
    <property type="entry name" value="CX DOMAIN-CONTAINING PROTEIN-RELATED"/>
    <property type="match status" value="1"/>
</dbReference>
<accession>A0AAV5UV77</accession>
<sequence length="148" mass="17121">RGGFVSVAYFRGGGTGSYRQQQPSVTSSVIYRSLFHMNYFDHVFHSAVDHRTTSDDNGIINKHSLYYDENFKIPLTIRTAKSPVTIGDNLNYFWGKEYLPDENAKDCFNYVSSNKYTYISMCNVDEMERCSRNMSDLTELYSFTFSTQ</sequence>
<dbReference type="Proteomes" id="UP001432322">
    <property type="component" value="Unassembled WGS sequence"/>
</dbReference>
<evidence type="ECO:0000313" key="1">
    <source>
        <dbReference type="EMBL" id="GMT11182.1"/>
    </source>
</evidence>
<feature type="non-terminal residue" evidence="1">
    <location>
        <position position="148"/>
    </location>
</feature>
<feature type="non-terminal residue" evidence="1">
    <location>
        <position position="1"/>
    </location>
</feature>
<reference evidence="1" key="1">
    <citation type="submission" date="2023-10" db="EMBL/GenBank/DDBJ databases">
        <title>Genome assembly of Pristionchus species.</title>
        <authorList>
            <person name="Yoshida K."/>
            <person name="Sommer R.J."/>
        </authorList>
    </citation>
    <scope>NUCLEOTIDE SEQUENCE</scope>
    <source>
        <strain evidence="1">RS5133</strain>
    </source>
</reference>
<gene>
    <name evidence="1" type="ORF">PFISCL1PPCAC_2479</name>
</gene>
<keyword evidence="2" id="KW-1185">Reference proteome</keyword>
<dbReference type="EMBL" id="BTSY01000001">
    <property type="protein sequence ID" value="GMT11182.1"/>
    <property type="molecule type" value="Genomic_DNA"/>
</dbReference>
<dbReference type="PANTHER" id="PTHR47520:SF13">
    <property type="entry name" value="PROTEIN CBG10012"/>
    <property type="match status" value="1"/>
</dbReference>
<dbReference type="AlphaFoldDB" id="A0AAV5UV77"/>
<name>A0AAV5UV77_9BILA</name>
<comment type="caution">
    <text evidence="1">The sequence shown here is derived from an EMBL/GenBank/DDBJ whole genome shotgun (WGS) entry which is preliminary data.</text>
</comment>
<evidence type="ECO:0000313" key="2">
    <source>
        <dbReference type="Proteomes" id="UP001432322"/>
    </source>
</evidence>
<proteinExistence type="predicted"/>
<protein>
    <submittedName>
        <fullName evidence="1">Uncharacterized protein</fullName>
    </submittedName>
</protein>
<organism evidence="1 2">
    <name type="scientific">Pristionchus fissidentatus</name>
    <dbReference type="NCBI Taxonomy" id="1538716"/>
    <lineage>
        <taxon>Eukaryota</taxon>
        <taxon>Metazoa</taxon>
        <taxon>Ecdysozoa</taxon>
        <taxon>Nematoda</taxon>
        <taxon>Chromadorea</taxon>
        <taxon>Rhabditida</taxon>
        <taxon>Rhabditina</taxon>
        <taxon>Diplogasteromorpha</taxon>
        <taxon>Diplogasteroidea</taxon>
        <taxon>Neodiplogasteridae</taxon>
        <taxon>Pristionchus</taxon>
    </lineage>
</organism>